<dbReference type="InterPro" id="IPR026444">
    <property type="entry name" value="Secre_tail"/>
</dbReference>
<evidence type="ECO:0000256" key="1">
    <source>
        <dbReference type="ARBA" id="ARBA00022729"/>
    </source>
</evidence>
<proteinExistence type="predicted"/>
<comment type="caution">
    <text evidence="3">The sequence shown here is derived from an EMBL/GenBank/DDBJ whole genome shotgun (WGS) entry which is preliminary data.</text>
</comment>
<dbReference type="Proteomes" id="UP000245370">
    <property type="component" value="Unassembled WGS sequence"/>
</dbReference>
<evidence type="ECO:0000313" key="3">
    <source>
        <dbReference type="EMBL" id="PWH85060.1"/>
    </source>
</evidence>
<evidence type="ECO:0000259" key="2">
    <source>
        <dbReference type="Pfam" id="PF18962"/>
    </source>
</evidence>
<sequence length="137" mass="14170">MTATPLITEIVATGVTTVSITGLTAGVSYDVYVIADCDQAGTTISNAANFTTSTVGLSENELVNVSYAPNPVSSVLNIIAVSNIESVVVYNLTGKVVMEVKANNAALAIDMSTLSNGTYFVKAKVADAVSTFKIVKQ</sequence>
<dbReference type="Pfam" id="PF18962">
    <property type="entry name" value="Por_Secre_tail"/>
    <property type="match status" value="1"/>
</dbReference>
<dbReference type="AlphaFoldDB" id="A0A2U2XBC7"/>
<protein>
    <recommendedName>
        <fullName evidence="2">Secretion system C-terminal sorting domain-containing protein</fullName>
    </recommendedName>
</protein>
<dbReference type="NCBIfam" id="TIGR04183">
    <property type="entry name" value="Por_Secre_tail"/>
    <property type="match status" value="1"/>
</dbReference>
<accession>A0A2U2XBC7</accession>
<gene>
    <name evidence="3" type="ORF">DIT68_11860</name>
</gene>
<dbReference type="EMBL" id="QFRJ01000009">
    <property type="protein sequence ID" value="PWH85060.1"/>
    <property type="molecule type" value="Genomic_DNA"/>
</dbReference>
<evidence type="ECO:0000313" key="4">
    <source>
        <dbReference type="Proteomes" id="UP000245370"/>
    </source>
</evidence>
<name>A0A2U2XBC7_9FLAO</name>
<dbReference type="InterPro" id="IPR036116">
    <property type="entry name" value="FN3_sf"/>
</dbReference>
<keyword evidence="1" id="KW-0732">Signal</keyword>
<reference evidence="3 4" key="1">
    <citation type="submission" date="2018-05" db="EMBL/GenBank/DDBJ databases">
        <title>Brumimicrobium oceani sp. nov., isolated from coastal sediment.</title>
        <authorList>
            <person name="Kou Y."/>
        </authorList>
    </citation>
    <scope>NUCLEOTIDE SEQUENCE [LARGE SCALE GENOMIC DNA]</scope>
    <source>
        <strain evidence="3 4">C305</strain>
    </source>
</reference>
<keyword evidence="4" id="KW-1185">Reference proteome</keyword>
<reference evidence="3 4" key="2">
    <citation type="submission" date="2018-05" db="EMBL/GenBank/DDBJ databases">
        <authorList>
            <person name="Lanie J.A."/>
            <person name="Ng W.-L."/>
            <person name="Kazmierczak K.M."/>
            <person name="Andrzejewski T.M."/>
            <person name="Davidsen T.M."/>
            <person name="Wayne K.J."/>
            <person name="Tettelin H."/>
            <person name="Glass J.I."/>
            <person name="Rusch D."/>
            <person name="Podicherti R."/>
            <person name="Tsui H.-C.T."/>
            <person name="Winkler M.E."/>
        </authorList>
    </citation>
    <scope>NUCLEOTIDE SEQUENCE [LARGE SCALE GENOMIC DNA]</scope>
    <source>
        <strain evidence="3 4">C305</strain>
    </source>
</reference>
<organism evidence="3 4">
    <name type="scientific">Brumimicrobium oceani</name>
    <dbReference type="NCBI Taxonomy" id="2100725"/>
    <lineage>
        <taxon>Bacteria</taxon>
        <taxon>Pseudomonadati</taxon>
        <taxon>Bacteroidota</taxon>
        <taxon>Flavobacteriia</taxon>
        <taxon>Flavobacteriales</taxon>
        <taxon>Crocinitomicaceae</taxon>
        <taxon>Brumimicrobium</taxon>
    </lineage>
</organism>
<feature type="domain" description="Secretion system C-terminal sorting" evidence="2">
    <location>
        <begin position="69"/>
        <end position="133"/>
    </location>
</feature>
<dbReference type="SUPFAM" id="SSF49265">
    <property type="entry name" value="Fibronectin type III"/>
    <property type="match status" value="1"/>
</dbReference>